<feature type="non-terminal residue" evidence="2">
    <location>
        <position position="27"/>
    </location>
</feature>
<keyword evidence="3" id="KW-1185">Reference proteome</keyword>
<accession>A0A8J2LB80</accession>
<dbReference type="Proteomes" id="UP000708208">
    <property type="component" value="Unassembled WGS sequence"/>
</dbReference>
<evidence type="ECO:0000313" key="3">
    <source>
        <dbReference type="Proteomes" id="UP000708208"/>
    </source>
</evidence>
<organism evidence="2 3">
    <name type="scientific">Allacma fusca</name>
    <dbReference type="NCBI Taxonomy" id="39272"/>
    <lineage>
        <taxon>Eukaryota</taxon>
        <taxon>Metazoa</taxon>
        <taxon>Ecdysozoa</taxon>
        <taxon>Arthropoda</taxon>
        <taxon>Hexapoda</taxon>
        <taxon>Collembola</taxon>
        <taxon>Symphypleona</taxon>
        <taxon>Sminthuridae</taxon>
        <taxon>Allacma</taxon>
    </lineage>
</organism>
<proteinExistence type="predicted"/>
<feature type="region of interest" description="Disordered" evidence="1">
    <location>
        <begin position="1"/>
        <end position="27"/>
    </location>
</feature>
<protein>
    <submittedName>
        <fullName evidence="2">Uncharacterized protein</fullName>
    </submittedName>
</protein>
<comment type="caution">
    <text evidence="2">The sequence shown here is derived from an EMBL/GenBank/DDBJ whole genome shotgun (WGS) entry which is preliminary data.</text>
</comment>
<gene>
    <name evidence="2" type="ORF">AFUS01_LOCUS29888</name>
</gene>
<name>A0A8J2LB80_9HEXA</name>
<feature type="compositionally biased region" description="Polar residues" evidence="1">
    <location>
        <begin position="9"/>
        <end position="27"/>
    </location>
</feature>
<evidence type="ECO:0000313" key="2">
    <source>
        <dbReference type="EMBL" id="CAG7819439.1"/>
    </source>
</evidence>
<evidence type="ECO:0000256" key="1">
    <source>
        <dbReference type="SAM" id="MobiDB-lite"/>
    </source>
</evidence>
<dbReference type="AlphaFoldDB" id="A0A8J2LB80"/>
<dbReference type="EMBL" id="CAJVCH010449948">
    <property type="protein sequence ID" value="CAG7819439.1"/>
    <property type="molecule type" value="Genomic_DNA"/>
</dbReference>
<sequence>PVKEGWVTKSLSSESNYAQSESKGGRE</sequence>
<reference evidence="2" key="1">
    <citation type="submission" date="2021-06" db="EMBL/GenBank/DDBJ databases">
        <authorList>
            <person name="Hodson N. C."/>
            <person name="Mongue J. A."/>
            <person name="Jaron S. K."/>
        </authorList>
    </citation>
    <scope>NUCLEOTIDE SEQUENCE</scope>
</reference>